<dbReference type="RefSeq" id="WP_190022613.1">
    <property type="nucleotide sequence ID" value="NZ_BMUT01000007.1"/>
</dbReference>
<organism evidence="3 4">
    <name type="scientific">Streptomyces hiroshimensis</name>
    <dbReference type="NCBI Taxonomy" id="66424"/>
    <lineage>
        <taxon>Bacteria</taxon>
        <taxon>Bacillati</taxon>
        <taxon>Actinomycetota</taxon>
        <taxon>Actinomycetes</taxon>
        <taxon>Kitasatosporales</taxon>
        <taxon>Streptomycetaceae</taxon>
        <taxon>Streptomyces</taxon>
    </lineage>
</organism>
<name>A0ABQ2YMA2_9ACTN</name>
<dbReference type="Gene3D" id="3.30.70.930">
    <property type="match status" value="1"/>
</dbReference>
<dbReference type="SUPFAM" id="SSF89957">
    <property type="entry name" value="MTH1187/YkoF-like"/>
    <property type="match status" value="1"/>
</dbReference>
<feature type="domain" description="Thiamine-binding protein" evidence="2">
    <location>
        <begin position="4"/>
        <end position="90"/>
    </location>
</feature>
<proteinExistence type="inferred from homology"/>
<protein>
    <submittedName>
        <fullName evidence="3">UPF0045 protein</fullName>
    </submittedName>
</protein>
<evidence type="ECO:0000256" key="1">
    <source>
        <dbReference type="ARBA" id="ARBA00010272"/>
    </source>
</evidence>
<comment type="similarity">
    <text evidence="1">Belongs to the UPF0045 family.</text>
</comment>
<keyword evidence="4" id="KW-1185">Reference proteome</keyword>
<dbReference type="PANTHER" id="PTHR33777">
    <property type="entry name" value="UPF0045 PROTEIN ECM15"/>
    <property type="match status" value="1"/>
</dbReference>
<comment type="caution">
    <text evidence="3">The sequence shown here is derived from an EMBL/GenBank/DDBJ whole genome shotgun (WGS) entry which is preliminary data.</text>
</comment>
<dbReference type="EMBL" id="BMUT01000007">
    <property type="protein sequence ID" value="GGX86397.1"/>
    <property type="molecule type" value="Genomic_DNA"/>
</dbReference>
<dbReference type="InterPro" id="IPR051614">
    <property type="entry name" value="UPF0045_domain"/>
</dbReference>
<dbReference type="InterPro" id="IPR002767">
    <property type="entry name" value="Thiamine_BP"/>
</dbReference>
<gene>
    <name evidence="3" type="ORF">GCM10010324_34870</name>
</gene>
<dbReference type="InterPro" id="IPR029756">
    <property type="entry name" value="MTH1187/YkoF-like"/>
</dbReference>
<evidence type="ECO:0000313" key="4">
    <source>
        <dbReference type="Proteomes" id="UP000659223"/>
    </source>
</evidence>
<dbReference type="PANTHER" id="PTHR33777:SF1">
    <property type="entry name" value="UPF0045 PROTEIN ECM15"/>
    <property type="match status" value="1"/>
</dbReference>
<evidence type="ECO:0000313" key="3">
    <source>
        <dbReference type="EMBL" id="GGX86397.1"/>
    </source>
</evidence>
<dbReference type="Pfam" id="PF01910">
    <property type="entry name" value="Thiamine_BP"/>
    <property type="match status" value="1"/>
</dbReference>
<sequence length="109" mass="11794">MLIAFTLTPVGVGESFRDEIADAVKIIRESGLPHRSDSMYTMIEGEWEEVMDVVRRATEAVAARAPRVQLVLKADLWPGMPGMLDGKISTFEQHVAGRDAAAPAPDGTA</sequence>
<evidence type="ECO:0000259" key="2">
    <source>
        <dbReference type="Pfam" id="PF01910"/>
    </source>
</evidence>
<reference evidence="4" key="1">
    <citation type="journal article" date="2019" name="Int. J. Syst. Evol. Microbiol.">
        <title>The Global Catalogue of Microorganisms (GCM) 10K type strain sequencing project: providing services to taxonomists for standard genome sequencing and annotation.</title>
        <authorList>
            <consortium name="The Broad Institute Genomics Platform"/>
            <consortium name="The Broad Institute Genome Sequencing Center for Infectious Disease"/>
            <person name="Wu L."/>
            <person name="Ma J."/>
        </authorList>
    </citation>
    <scope>NUCLEOTIDE SEQUENCE [LARGE SCALE GENOMIC DNA]</scope>
    <source>
        <strain evidence="4">JCM 4586</strain>
    </source>
</reference>
<dbReference type="Proteomes" id="UP000659223">
    <property type="component" value="Unassembled WGS sequence"/>
</dbReference>
<accession>A0ABQ2YMA2</accession>